<evidence type="ECO:0000313" key="2">
    <source>
        <dbReference type="EMBL" id="KAG5640637.1"/>
    </source>
</evidence>
<name>A0A9P7FY11_9AGAR</name>
<evidence type="ECO:0000256" key="1">
    <source>
        <dbReference type="SAM" id="MobiDB-lite"/>
    </source>
</evidence>
<proteinExistence type="predicted"/>
<keyword evidence="3" id="KW-1185">Reference proteome</keyword>
<sequence length="204" mass="23491">MYVLWLSATEDNGGSKSVRFSEPPARNPSQDKAAKERTTDVATMAQPIRVNKQPPKQRVLTLEDLGKTPPLRNQDIRKGPRVSHRVLVFPFGEKAKDAWAKFYDLAQDEPSSMNRHLQVITELRHHLPRTCKLCLIPRKGDRNDSQHGYFVASNETPEQLALAKDLETIQRVMDILQAKKPPYWERPLRDCLSVMEHRWTSKTI</sequence>
<protein>
    <submittedName>
        <fullName evidence="2">Uncharacterized protein</fullName>
    </submittedName>
</protein>
<gene>
    <name evidence="2" type="ORF">DXG03_007700</name>
</gene>
<dbReference type="OrthoDB" id="3004391at2759"/>
<comment type="caution">
    <text evidence="2">The sequence shown here is derived from an EMBL/GenBank/DDBJ whole genome shotgun (WGS) entry which is preliminary data.</text>
</comment>
<dbReference type="Proteomes" id="UP000775547">
    <property type="component" value="Unassembled WGS sequence"/>
</dbReference>
<evidence type="ECO:0000313" key="3">
    <source>
        <dbReference type="Proteomes" id="UP000775547"/>
    </source>
</evidence>
<accession>A0A9P7FY11</accession>
<feature type="region of interest" description="Disordered" evidence="1">
    <location>
        <begin position="11"/>
        <end position="42"/>
    </location>
</feature>
<organism evidence="2 3">
    <name type="scientific">Asterophora parasitica</name>
    <dbReference type="NCBI Taxonomy" id="117018"/>
    <lineage>
        <taxon>Eukaryota</taxon>
        <taxon>Fungi</taxon>
        <taxon>Dikarya</taxon>
        <taxon>Basidiomycota</taxon>
        <taxon>Agaricomycotina</taxon>
        <taxon>Agaricomycetes</taxon>
        <taxon>Agaricomycetidae</taxon>
        <taxon>Agaricales</taxon>
        <taxon>Tricholomatineae</taxon>
        <taxon>Lyophyllaceae</taxon>
        <taxon>Asterophora</taxon>
    </lineage>
</organism>
<reference evidence="2" key="2">
    <citation type="submission" date="2021-10" db="EMBL/GenBank/DDBJ databases">
        <title>Phylogenomics reveals ancestral predisposition of the termite-cultivated fungus Termitomyces towards a domesticated lifestyle.</title>
        <authorList>
            <person name="Auxier B."/>
            <person name="Grum-Grzhimaylo A."/>
            <person name="Cardenas M.E."/>
            <person name="Lodge J.D."/>
            <person name="Laessoe T."/>
            <person name="Pedersen O."/>
            <person name="Smith M.E."/>
            <person name="Kuyper T.W."/>
            <person name="Franco-Molano E.A."/>
            <person name="Baroni T.J."/>
            <person name="Aanen D.K."/>
        </authorList>
    </citation>
    <scope>NUCLEOTIDE SEQUENCE</scope>
    <source>
        <strain evidence="2">AP01</strain>
        <tissue evidence="2">Mycelium</tissue>
    </source>
</reference>
<dbReference type="EMBL" id="JABCKV010000593">
    <property type="protein sequence ID" value="KAG5640637.1"/>
    <property type="molecule type" value="Genomic_DNA"/>
</dbReference>
<reference evidence="2" key="1">
    <citation type="submission" date="2020-07" db="EMBL/GenBank/DDBJ databases">
        <authorList>
            <person name="Nieuwenhuis M."/>
            <person name="Van De Peppel L.J.J."/>
        </authorList>
    </citation>
    <scope>NUCLEOTIDE SEQUENCE</scope>
    <source>
        <strain evidence="2">AP01</strain>
        <tissue evidence="2">Mycelium</tissue>
    </source>
</reference>
<dbReference type="AlphaFoldDB" id="A0A9P7FY11"/>